<dbReference type="GO" id="GO:0005829">
    <property type="term" value="C:cytosol"/>
    <property type="evidence" value="ECO:0007669"/>
    <property type="project" value="TreeGrafter"/>
</dbReference>
<dbReference type="Pfam" id="PF00567">
    <property type="entry name" value="TUDOR"/>
    <property type="match status" value="1"/>
</dbReference>
<dbReference type="VEuPathDB" id="TrichDB:TRFO_26255"/>
<name>A0A1J4K3E5_9EUKA</name>
<dbReference type="InterPro" id="IPR002999">
    <property type="entry name" value="Tudor"/>
</dbReference>
<dbReference type="EMBL" id="MLAK01000743">
    <property type="protein sequence ID" value="OHT05895.1"/>
    <property type="molecule type" value="Genomic_DNA"/>
</dbReference>
<dbReference type="Pfam" id="PF00565">
    <property type="entry name" value="SNase"/>
    <property type="match status" value="1"/>
</dbReference>
<protein>
    <recommendedName>
        <fullName evidence="1">TNase-like domain-containing protein</fullName>
    </recommendedName>
</protein>
<sequence>MSGSENSSAYVLAVLTGDTLLVRYCDQSNKYGVILLPVACAPQFPMFLNTAVNDPFAIESLNFLREHIENKRVLIGPQIDLPSASQSNSQNKKSSNKFSSDVIKTFTHQTLGQIPVCVNSVRLIDDLNEDLDAFLIQNGFARIRKNSPIQNQQWMNRYEQLQEAAYINKLGIWGNPNPPIDPSVSNEFESVIISINSDFTFRLLEPAIDVEIAGITKIGRSSNRSDEFNRFLGERILFHKVNVRVLQRSINSPPIVSMSIRNFDLATLLLQNHFVTINEITSHFLNEEQELRRISKIKNKCDHEFQGKVTKILSSCSFIIADPKSGDDERKIVLAYINIPKFDFSTNFEKGGIEAFRILRNKILNQIVNVDVVIDNDGEIYGTVKVSGVNLNIFMVKEGYATISKSRIMGLSPYFNELKHAYDSASSNKLGIHSIDTNNNNSNISSGSKIGIIHEILSPTELSIFVDDSLKNYSLQGLKTTDFCVFHTFQAIMELQHKFLYKDVEIQTDLTILELSSKEDIRATLLVHGYAISSVKFTQQPLINAENTANSKKFGIFDSFPKIELNSFKTNKNVIVSRVLSLTRFILQFQSEIMSQIQTSLIQAQLQKFDAKPKSREMYIINVNGKLYRGRVNNVSSHYILVDYGFVFPVAVGEFYNCPQTISKIPPQAVFVELNDCLPFTSETSSIKSDSECLFDDIDEYSEFNDIATKFIWNFFDQKCIFEVKVETFRGVVPQVNLFDPTQNGNLISFFVQDGLVKLNKRNDTALAKLEDEAKEKGVGGWAIRAK</sequence>
<dbReference type="PANTHER" id="PTHR12302">
    <property type="entry name" value="EBNA2 BINDING PROTEIN P100"/>
    <property type="match status" value="1"/>
</dbReference>
<dbReference type="GO" id="GO:0004518">
    <property type="term" value="F:nuclease activity"/>
    <property type="evidence" value="ECO:0007669"/>
    <property type="project" value="TreeGrafter"/>
</dbReference>
<dbReference type="SMART" id="SM00318">
    <property type="entry name" value="SNc"/>
    <property type="match status" value="1"/>
</dbReference>
<dbReference type="SUPFAM" id="SSF50199">
    <property type="entry name" value="Staphylococcal nuclease"/>
    <property type="match status" value="2"/>
</dbReference>
<dbReference type="PANTHER" id="PTHR12302:SF2">
    <property type="entry name" value="STAPHYLOCOCCAL NUCLEASE DOMAIN-CONTAINING PROTEIN 1"/>
    <property type="match status" value="1"/>
</dbReference>
<dbReference type="Gene3D" id="2.40.50.90">
    <property type="match status" value="3"/>
</dbReference>
<dbReference type="OrthoDB" id="10023235at2759"/>
<organism evidence="2 3">
    <name type="scientific">Tritrichomonas foetus</name>
    <dbReference type="NCBI Taxonomy" id="1144522"/>
    <lineage>
        <taxon>Eukaryota</taxon>
        <taxon>Metamonada</taxon>
        <taxon>Parabasalia</taxon>
        <taxon>Tritrichomonadida</taxon>
        <taxon>Tritrichomonadidae</taxon>
        <taxon>Tritrichomonas</taxon>
    </lineage>
</organism>
<dbReference type="GO" id="GO:0005634">
    <property type="term" value="C:nucleus"/>
    <property type="evidence" value="ECO:0007669"/>
    <property type="project" value="TreeGrafter"/>
</dbReference>
<evidence type="ECO:0000313" key="3">
    <source>
        <dbReference type="Proteomes" id="UP000179807"/>
    </source>
</evidence>
<dbReference type="RefSeq" id="XP_068359031.1">
    <property type="nucleotide sequence ID" value="XM_068504844.1"/>
</dbReference>
<evidence type="ECO:0000313" key="2">
    <source>
        <dbReference type="EMBL" id="OHT05895.1"/>
    </source>
</evidence>
<feature type="domain" description="TNase-like" evidence="1">
    <location>
        <begin position="303"/>
        <end position="435"/>
    </location>
</feature>
<accession>A0A1J4K3E5</accession>
<dbReference type="GO" id="GO:0003723">
    <property type="term" value="F:RNA binding"/>
    <property type="evidence" value="ECO:0007669"/>
    <property type="project" value="TreeGrafter"/>
</dbReference>
<dbReference type="GO" id="GO:0006402">
    <property type="term" value="P:mRNA catabolic process"/>
    <property type="evidence" value="ECO:0007669"/>
    <property type="project" value="TreeGrafter"/>
</dbReference>
<reference evidence="2" key="1">
    <citation type="submission" date="2016-10" db="EMBL/GenBank/DDBJ databases">
        <authorList>
            <person name="Benchimol M."/>
            <person name="Almeida L.G."/>
            <person name="Vasconcelos A.T."/>
            <person name="Perreira-Neves A."/>
            <person name="Rosa I.A."/>
            <person name="Tasca T."/>
            <person name="Bogo M.R."/>
            <person name="de Souza W."/>
        </authorList>
    </citation>
    <scope>NUCLEOTIDE SEQUENCE [LARGE SCALE GENOMIC DNA]</scope>
    <source>
        <strain evidence="2">K</strain>
    </source>
</reference>
<proteinExistence type="predicted"/>
<dbReference type="Proteomes" id="UP000179807">
    <property type="component" value="Unassembled WGS sequence"/>
</dbReference>
<dbReference type="SUPFAM" id="SSF63748">
    <property type="entry name" value="Tudor/PWWP/MBT"/>
    <property type="match status" value="1"/>
</dbReference>
<dbReference type="InterPro" id="IPR035437">
    <property type="entry name" value="SNase_OB-fold_sf"/>
</dbReference>
<comment type="caution">
    <text evidence="2">The sequence shown here is derived from an EMBL/GenBank/DDBJ whole genome shotgun (WGS) entry which is preliminary data.</text>
</comment>
<dbReference type="GeneID" id="94839548"/>
<gene>
    <name evidence="2" type="ORF">TRFO_26255</name>
</gene>
<keyword evidence="3" id="KW-1185">Reference proteome</keyword>
<dbReference type="Gene3D" id="2.30.30.140">
    <property type="match status" value="1"/>
</dbReference>
<dbReference type="InterPro" id="IPR016071">
    <property type="entry name" value="Staphylococal_nuclease_OB-fold"/>
</dbReference>
<dbReference type="AlphaFoldDB" id="A0A1J4K3E5"/>
<evidence type="ECO:0000259" key="1">
    <source>
        <dbReference type="SMART" id="SM00318"/>
    </source>
</evidence>